<feature type="transmembrane region" description="Helical" evidence="1">
    <location>
        <begin position="6"/>
        <end position="30"/>
    </location>
</feature>
<sequence length="172" mass="18274">MKINQTIGWVMSAMFLALGLLFPGIFHFFGAASGQAFLPMHIPVFICGLFCGPIFGSMVGILTPLLSSFLTGMPVFFPTAIAMTLELATYGAVSGLLVKKLRLYPALIAAMLCGRVVSGIAHALLLSAASLPYTLETFINVSFLIAIPGIALQLVIVPLAVSILKKIPVIHR</sequence>
<feature type="transmembrane region" description="Helical" evidence="1">
    <location>
        <begin position="138"/>
        <end position="164"/>
    </location>
</feature>
<dbReference type="Pfam" id="PF12822">
    <property type="entry name" value="ECF_trnsprt"/>
    <property type="match status" value="1"/>
</dbReference>
<feature type="transmembrane region" description="Helical" evidence="1">
    <location>
        <begin position="104"/>
        <end position="126"/>
    </location>
</feature>
<dbReference type="RefSeq" id="WP_102266177.1">
    <property type="nucleotide sequence ID" value="NZ_CALVCM010000035.1"/>
</dbReference>
<comment type="caution">
    <text evidence="2">The sequence shown here is derived from an EMBL/GenBank/DDBJ whole genome shotgun (WGS) entry which is preliminary data.</text>
</comment>
<name>A0ABT1SKX8_9FIRM</name>
<keyword evidence="1" id="KW-1133">Transmembrane helix</keyword>
<evidence type="ECO:0000313" key="3">
    <source>
        <dbReference type="Proteomes" id="UP001524435"/>
    </source>
</evidence>
<protein>
    <submittedName>
        <fullName evidence="2">ECF transporter S component</fullName>
    </submittedName>
</protein>
<feature type="transmembrane region" description="Helical" evidence="1">
    <location>
        <begin position="42"/>
        <end position="63"/>
    </location>
</feature>
<accession>A0ABT1SKX8</accession>
<dbReference type="Proteomes" id="UP001524435">
    <property type="component" value="Unassembled WGS sequence"/>
</dbReference>
<keyword evidence="3" id="KW-1185">Reference proteome</keyword>
<dbReference type="InterPro" id="IPR024529">
    <property type="entry name" value="ECF_trnsprt_substrate-spec"/>
</dbReference>
<organism evidence="2 3">
    <name type="scientific">Massilicoli timonensis</name>
    <dbReference type="NCBI Taxonomy" id="2015901"/>
    <lineage>
        <taxon>Bacteria</taxon>
        <taxon>Bacillati</taxon>
        <taxon>Bacillota</taxon>
        <taxon>Erysipelotrichia</taxon>
        <taxon>Erysipelotrichales</taxon>
        <taxon>Erysipelotrichaceae</taxon>
        <taxon>Massilicoli</taxon>
    </lineage>
</organism>
<keyword evidence="1" id="KW-0472">Membrane</keyword>
<proteinExistence type="predicted"/>
<evidence type="ECO:0000256" key="1">
    <source>
        <dbReference type="SAM" id="Phobius"/>
    </source>
</evidence>
<dbReference type="EMBL" id="JANGCH010000007">
    <property type="protein sequence ID" value="MCQ5121877.1"/>
    <property type="molecule type" value="Genomic_DNA"/>
</dbReference>
<reference evidence="2 3" key="1">
    <citation type="submission" date="2022-06" db="EMBL/GenBank/DDBJ databases">
        <title>Isolation of gut microbiota from human fecal samples.</title>
        <authorList>
            <person name="Pamer E.G."/>
            <person name="Barat B."/>
            <person name="Waligurski E."/>
            <person name="Medina S."/>
            <person name="Paddock L."/>
            <person name="Mostad J."/>
        </authorList>
    </citation>
    <scope>NUCLEOTIDE SEQUENCE [LARGE SCALE GENOMIC DNA]</scope>
    <source>
        <strain evidence="2 3">DFI.6.1</strain>
    </source>
</reference>
<dbReference type="Gene3D" id="1.10.1760.20">
    <property type="match status" value="1"/>
</dbReference>
<gene>
    <name evidence="2" type="ORF">NE663_06330</name>
</gene>
<keyword evidence="1" id="KW-0812">Transmembrane</keyword>
<feature type="transmembrane region" description="Helical" evidence="1">
    <location>
        <begin position="75"/>
        <end position="97"/>
    </location>
</feature>
<evidence type="ECO:0000313" key="2">
    <source>
        <dbReference type="EMBL" id="MCQ5121877.1"/>
    </source>
</evidence>